<gene>
    <name evidence="2" type="ORF">PVK06_017139</name>
</gene>
<comment type="caution">
    <text evidence="2">The sequence shown here is derived from an EMBL/GenBank/DDBJ whole genome shotgun (WGS) entry which is preliminary data.</text>
</comment>
<proteinExistence type="predicted"/>
<accession>A0ABR0Q2N8</accession>
<keyword evidence="1" id="KW-0472">Membrane</keyword>
<dbReference type="EMBL" id="JARKNE010000005">
    <property type="protein sequence ID" value="KAK5833316.1"/>
    <property type="molecule type" value="Genomic_DNA"/>
</dbReference>
<keyword evidence="3" id="KW-1185">Reference proteome</keyword>
<evidence type="ECO:0000313" key="2">
    <source>
        <dbReference type="EMBL" id="KAK5833316.1"/>
    </source>
</evidence>
<evidence type="ECO:0000313" key="3">
    <source>
        <dbReference type="Proteomes" id="UP001358586"/>
    </source>
</evidence>
<keyword evidence="1" id="KW-0812">Transmembrane</keyword>
<evidence type="ECO:0000256" key="1">
    <source>
        <dbReference type="SAM" id="Phobius"/>
    </source>
</evidence>
<feature type="transmembrane region" description="Helical" evidence="1">
    <location>
        <begin position="113"/>
        <end position="132"/>
    </location>
</feature>
<evidence type="ECO:0008006" key="4">
    <source>
        <dbReference type="Google" id="ProtNLM"/>
    </source>
</evidence>
<keyword evidence="1" id="KW-1133">Transmembrane helix</keyword>
<name>A0ABR0Q2N8_GOSAR</name>
<dbReference type="Proteomes" id="UP001358586">
    <property type="component" value="Chromosome 5"/>
</dbReference>
<organism evidence="2 3">
    <name type="scientific">Gossypium arboreum</name>
    <name type="common">Tree cotton</name>
    <name type="synonym">Gossypium nanking</name>
    <dbReference type="NCBI Taxonomy" id="29729"/>
    <lineage>
        <taxon>Eukaryota</taxon>
        <taxon>Viridiplantae</taxon>
        <taxon>Streptophyta</taxon>
        <taxon>Embryophyta</taxon>
        <taxon>Tracheophyta</taxon>
        <taxon>Spermatophyta</taxon>
        <taxon>Magnoliopsida</taxon>
        <taxon>eudicotyledons</taxon>
        <taxon>Gunneridae</taxon>
        <taxon>Pentapetalae</taxon>
        <taxon>rosids</taxon>
        <taxon>malvids</taxon>
        <taxon>Malvales</taxon>
        <taxon>Malvaceae</taxon>
        <taxon>Malvoideae</taxon>
        <taxon>Gossypium</taxon>
    </lineage>
</organism>
<protein>
    <recommendedName>
        <fullName evidence="4">Acyltransferase</fullName>
    </recommendedName>
</protein>
<reference evidence="2 3" key="1">
    <citation type="submission" date="2023-03" db="EMBL/GenBank/DDBJ databases">
        <title>WGS of Gossypium arboreum.</title>
        <authorList>
            <person name="Yu D."/>
        </authorList>
    </citation>
    <scope>NUCLEOTIDE SEQUENCE [LARGE SCALE GENOMIC DNA]</scope>
    <source>
        <tissue evidence="2">Leaf</tissue>
    </source>
</reference>
<sequence length="137" mass="15295">MTITSTTSIATSTTLLQTDGRPLVPISATYDPSRSKALALVPSLRYLHALLAHTLTGWQESTDIVNTHNPYFLWSKAHGHVFDLTFFIALAIRHQIEWHRKGVISIGRYVTRLAWYFGLINTTVQASSLTLIGQMSP</sequence>